<evidence type="ECO:0000256" key="1">
    <source>
        <dbReference type="SAM" id="MobiDB-lite"/>
    </source>
</evidence>
<feature type="region of interest" description="Disordered" evidence="1">
    <location>
        <begin position="1"/>
        <end position="23"/>
    </location>
</feature>
<accession>A0A395IUS1</accession>
<dbReference type="Gene3D" id="2.60.120.650">
    <property type="entry name" value="Cupin"/>
    <property type="match status" value="1"/>
</dbReference>
<sequence length="111" mass="11959">MALVWPAQAPPTTKIPTQHPPGTPSGSKYWIMFPSPPPPPPGVYVSEDQSEVTSPLSIAEWLLGFHTEARRTPGCVEGVCAAGEVLHVPSGWWHLVVNLDASIAITQNVRI</sequence>
<dbReference type="AlphaFoldDB" id="A0A395IUS1"/>
<organism evidence="3 4">
    <name type="scientific">Monilinia fructigena</name>
    <dbReference type="NCBI Taxonomy" id="38457"/>
    <lineage>
        <taxon>Eukaryota</taxon>
        <taxon>Fungi</taxon>
        <taxon>Dikarya</taxon>
        <taxon>Ascomycota</taxon>
        <taxon>Pezizomycotina</taxon>
        <taxon>Leotiomycetes</taxon>
        <taxon>Helotiales</taxon>
        <taxon>Sclerotiniaceae</taxon>
        <taxon>Monilinia</taxon>
    </lineage>
</organism>
<proteinExistence type="predicted"/>
<dbReference type="EMBL" id="QKRW01000019">
    <property type="protein sequence ID" value="RAL63408.1"/>
    <property type="molecule type" value="Genomic_DNA"/>
</dbReference>
<evidence type="ECO:0000259" key="2">
    <source>
        <dbReference type="PROSITE" id="PS51184"/>
    </source>
</evidence>
<dbReference type="InterPro" id="IPR050910">
    <property type="entry name" value="JMJD6_ArgDemeth/LysHydrox"/>
</dbReference>
<dbReference type="InterPro" id="IPR003347">
    <property type="entry name" value="JmjC_dom"/>
</dbReference>
<evidence type="ECO:0000313" key="4">
    <source>
        <dbReference type="Proteomes" id="UP000249056"/>
    </source>
</evidence>
<name>A0A395IUS1_9HELO</name>
<keyword evidence="4" id="KW-1185">Reference proteome</keyword>
<gene>
    <name evidence="3" type="ORF">DID88_003832</name>
</gene>
<evidence type="ECO:0000313" key="3">
    <source>
        <dbReference type="EMBL" id="RAL63408.1"/>
    </source>
</evidence>
<dbReference type="OrthoDB" id="424465at2759"/>
<dbReference type="GO" id="GO:0000987">
    <property type="term" value="F:cis-regulatory region sequence-specific DNA binding"/>
    <property type="evidence" value="ECO:0007669"/>
    <property type="project" value="TreeGrafter"/>
</dbReference>
<comment type="caution">
    <text evidence="3">The sequence shown here is derived from an EMBL/GenBank/DDBJ whole genome shotgun (WGS) entry which is preliminary data.</text>
</comment>
<dbReference type="Proteomes" id="UP000249056">
    <property type="component" value="Unassembled WGS sequence"/>
</dbReference>
<dbReference type="GO" id="GO:0005634">
    <property type="term" value="C:nucleus"/>
    <property type="evidence" value="ECO:0007669"/>
    <property type="project" value="TreeGrafter"/>
</dbReference>
<reference evidence="3 4" key="1">
    <citation type="submission" date="2018-06" db="EMBL/GenBank/DDBJ databases">
        <title>Genome Sequence of the Brown Rot Fungal Pathogen Monilinia fructigena.</title>
        <authorList>
            <person name="Landi L."/>
            <person name="De Miccolis Angelini R.M."/>
            <person name="Pollastro S."/>
            <person name="Abate D."/>
            <person name="Faretra F."/>
            <person name="Romanazzi G."/>
        </authorList>
    </citation>
    <scope>NUCLEOTIDE SEQUENCE [LARGE SCALE GENOMIC DNA]</scope>
    <source>
        <strain evidence="3 4">Mfrg269</strain>
    </source>
</reference>
<protein>
    <recommendedName>
        <fullName evidence="2">JmjC domain-containing protein</fullName>
    </recommendedName>
</protein>
<dbReference type="PANTHER" id="PTHR12480:SF21">
    <property type="entry name" value="JMJC DOMAIN-CONTAINING PROTEIN 8"/>
    <property type="match status" value="1"/>
</dbReference>
<dbReference type="PROSITE" id="PS51184">
    <property type="entry name" value="JMJC"/>
    <property type="match status" value="1"/>
</dbReference>
<dbReference type="PANTHER" id="PTHR12480">
    <property type="entry name" value="ARGININE DEMETHYLASE AND LYSYL-HYDROXYLASE JMJD"/>
    <property type="match status" value="1"/>
</dbReference>
<feature type="domain" description="JmjC" evidence="2">
    <location>
        <begin position="1"/>
        <end position="111"/>
    </location>
</feature>
<dbReference type="SUPFAM" id="SSF51197">
    <property type="entry name" value="Clavaminate synthase-like"/>
    <property type="match status" value="1"/>
</dbReference>